<evidence type="ECO:0000313" key="3">
    <source>
        <dbReference type="Proteomes" id="UP000053660"/>
    </source>
</evidence>
<dbReference type="InterPro" id="IPR036941">
    <property type="entry name" value="Rcpt_L-dom_sf"/>
</dbReference>
<dbReference type="Gene3D" id="3.80.20.20">
    <property type="entry name" value="Receptor L-domain"/>
    <property type="match status" value="1"/>
</dbReference>
<feature type="domain" description="Receptor L-domain" evidence="1">
    <location>
        <begin position="25"/>
        <end position="122"/>
    </location>
</feature>
<dbReference type="InterPro" id="IPR000494">
    <property type="entry name" value="Rcpt_L-dom"/>
</dbReference>
<dbReference type="SUPFAM" id="SSF52058">
    <property type="entry name" value="L domain-like"/>
    <property type="match status" value="1"/>
</dbReference>
<sequence>KCSNATINKIQKPYTCTFSLPLSPGCRFIFGDVDLQGYDESLDQIEVIYGTLILDGTNMTSFPKLPNLRRLVQNPGKPLLVVENNQQLTDMKALYNTTLDIDDIKNAVRISGNPKLCKTKRRQTRLLSSNISTISTSAVSFSRKAKPKLKTHFDFCADFESKN</sequence>
<protein>
    <submittedName>
        <fullName evidence="2">Receptor L domain protein</fullName>
    </submittedName>
</protein>
<name>A0A0B1SDY6_OESDE</name>
<dbReference type="Pfam" id="PF01030">
    <property type="entry name" value="Recep_L_domain"/>
    <property type="match status" value="1"/>
</dbReference>
<dbReference type="AlphaFoldDB" id="A0A0B1SDY6"/>
<keyword evidence="3" id="KW-1185">Reference proteome</keyword>
<organism evidence="2 3">
    <name type="scientific">Oesophagostomum dentatum</name>
    <name type="common">Nodular worm</name>
    <dbReference type="NCBI Taxonomy" id="61180"/>
    <lineage>
        <taxon>Eukaryota</taxon>
        <taxon>Metazoa</taxon>
        <taxon>Ecdysozoa</taxon>
        <taxon>Nematoda</taxon>
        <taxon>Chromadorea</taxon>
        <taxon>Rhabditida</taxon>
        <taxon>Rhabditina</taxon>
        <taxon>Rhabditomorpha</taxon>
        <taxon>Strongyloidea</taxon>
        <taxon>Strongylidae</taxon>
        <taxon>Oesophagostomum</taxon>
    </lineage>
</organism>
<dbReference type="Proteomes" id="UP000053660">
    <property type="component" value="Unassembled WGS sequence"/>
</dbReference>
<dbReference type="PANTHER" id="PTHR21662">
    <property type="entry name" value="RECEPTOR PROTEIN-TYROSINE KINASE"/>
    <property type="match status" value="1"/>
</dbReference>
<reference evidence="2 3" key="1">
    <citation type="submission" date="2014-03" db="EMBL/GenBank/DDBJ databases">
        <title>Draft genome of the hookworm Oesophagostomum dentatum.</title>
        <authorList>
            <person name="Mitreva M."/>
        </authorList>
    </citation>
    <scope>NUCLEOTIDE SEQUENCE [LARGE SCALE GENOMIC DNA]</scope>
    <source>
        <strain evidence="2 3">OD-Hann</strain>
    </source>
</reference>
<dbReference type="PANTHER" id="PTHR21662:SF59">
    <property type="entry name" value="RECEPTOR PROTEIN-TYROSINE KINASE"/>
    <property type="match status" value="1"/>
</dbReference>
<dbReference type="InterPro" id="IPR053079">
    <property type="entry name" value="SPS2_domain"/>
</dbReference>
<dbReference type="EMBL" id="KN582384">
    <property type="protein sequence ID" value="KHJ82091.1"/>
    <property type="molecule type" value="Genomic_DNA"/>
</dbReference>
<dbReference type="OrthoDB" id="5789728at2759"/>
<gene>
    <name evidence="2" type="ORF">OESDEN_18217</name>
</gene>
<feature type="non-terminal residue" evidence="2">
    <location>
        <position position="1"/>
    </location>
</feature>
<evidence type="ECO:0000313" key="2">
    <source>
        <dbReference type="EMBL" id="KHJ82091.1"/>
    </source>
</evidence>
<proteinExistence type="predicted"/>
<keyword evidence="2" id="KW-0675">Receptor</keyword>
<evidence type="ECO:0000259" key="1">
    <source>
        <dbReference type="Pfam" id="PF01030"/>
    </source>
</evidence>
<accession>A0A0B1SDY6</accession>